<evidence type="ECO:0000256" key="5">
    <source>
        <dbReference type="ARBA" id="ARBA00023315"/>
    </source>
</evidence>
<protein>
    <submittedName>
        <fullName evidence="10">Bifunctional protein GlmU</fullName>
    </submittedName>
</protein>
<comment type="function">
    <text evidence="8">Catalyzes the last two sequential reactions in the de novo biosynthetic pathway for UDP-N-acetylglucosamine (UDP-GlcNAc). The C-terminal domain catalyzes the transfer of acetyl group from acetyl coenzyme A to glucosamine-1-phosphate (GlcN-1-P) to produce N-acetylglucosamine-1-phosphate (GlcNAc-1-P), which is converted into UDP-GlcNAc by the transfer of uridine 5-monophosphate (from uridine 5-triphosphate), a reaction catalyzed by the N-terminal domain.</text>
</comment>
<dbReference type="SUPFAM" id="SSF53448">
    <property type="entry name" value="Nucleotide-diphospho-sugar transferases"/>
    <property type="match status" value="1"/>
</dbReference>
<evidence type="ECO:0000256" key="6">
    <source>
        <dbReference type="ARBA" id="ARBA00048247"/>
    </source>
</evidence>
<dbReference type="Pfam" id="PF12804">
    <property type="entry name" value="NTP_transf_3"/>
    <property type="match status" value="1"/>
</dbReference>
<evidence type="ECO:0000259" key="9">
    <source>
        <dbReference type="Pfam" id="PF12804"/>
    </source>
</evidence>
<evidence type="ECO:0000256" key="8">
    <source>
        <dbReference type="ARBA" id="ARBA00049628"/>
    </source>
</evidence>
<evidence type="ECO:0000256" key="7">
    <source>
        <dbReference type="ARBA" id="ARBA00048493"/>
    </source>
</evidence>
<comment type="caution">
    <text evidence="10">The sequence shown here is derived from an EMBL/GenBank/DDBJ whole genome shotgun (WGS) entry which is preliminary data.</text>
</comment>
<feature type="domain" description="MobA-like NTP transferase" evidence="9">
    <location>
        <begin position="11"/>
        <end position="127"/>
    </location>
</feature>
<organism evidence="10 11">
    <name type="scientific">Candidatus Amesbacteria bacterium GW2011_GWC1_47_15</name>
    <dbReference type="NCBI Taxonomy" id="1618364"/>
    <lineage>
        <taxon>Bacteria</taxon>
        <taxon>Candidatus Amesiibacteriota</taxon>
    </lineage>
</organism>
<dbReference type="AlphaFoldDB" id="A0A0G1S2Y6"/>
<dbReference type="EMBL" id="LCNU01000019">
    <property type="protein sequence ID" value="KKU63707.1"/>
    <property type="molecule type" value="Genomic_DNA"/>
</dbReference>
<sequence>MTPVIEGVTPIITAAGRGVRMQSQKTKTLFRIGGKPILEHTLISLRHTFCQPPIVVLSPSSSTLKELVRHYNGNFLIQPEPTGNAKALELVLQNYSVTSPSVFVVNGDDSYLYSVQTLKNFAANFNSKLLEVSFITTHPLKPYPNVRKVIRDAGNNFTALEYSDIYNEVVCGCYLFNTAWVKKHLPLLSPKPPKGEYLIVDLLTMAASTHAKIEPFLLTNPTEWWGINTREDLMFARKLWKKQHPE</sequence>
<dbReference type="PANTHER" id="PTHR43584:SF3">
    <property type="entry name" value="BIFUNCTIONAL PROTEIN GLMU"/>
    <property type="match status" value="1"/>
</dbReference>
<evidence type="ECO:0000313" key="10">
    <source>
        <dbReference type="EMBL" id="KKU63707.1"/>
    </source>
</evidence>
<dbReference type="GO" id="GO:0019134">
    <property type="term" value="F:glucosamine-1-phosphate N-acetyltransferase activity"/>
    <property type="evidence" value="ECO:0007669"/>
    <property type="project" value="UniProtKB-EC"/>
</dbReference>
<comment type="catalytic activity">
    <reaction evidence="6">
        <text>alpha-D-glucosamine 1-phosphate + acetyl-CoA = N-acetyl-alpha-D-glucosamine 1-phosphate + CoA + H(+)</text>
        <dbReference type="Rhea" id="RHEA:13725"/>
        <dbReference type="ChEBI" id="CHEBI:15378"/>
        <dbReference type="ChEBI" id="CHEBI:57287"/>
        <dbReference type="ChEBI" id="CHEBI:57288"/>
        <dbReference type="ChEBI" id="CHEBI:57776"/>
        <dbReference type="ChEBI" id="CHEBI:58516"/>
        <dbReference type="EC" id="2.3.1.157"/>
    </reaction>
</comment>
<name>A0A0G1S2Y6_9BACT</name>
<dbReference type="GO" id="GO:0003977">
    <property type="term" value="F:UDP-N-acetylglucosamine diphosphorylase activity"/>
    <property type="evidence" value="ECO:0007669"/>
    <property type="project" value="UniProtKB-EC"/>
</dbReference>
<evidence type="ECO:0000256" key="1">
    <source>
        <dbReference type="ARBA" id="ARBA00007707"/>
    </source>
</evidence>
<dbReference type="InterPro" id="IPR025877">
    <property type="entry name" value="MobA-like_NTP_Trfase"/>
</dbReference>
<dbReference type="InterPro" id="IPR029044">
    <property type="entry name" value="Nucleotide-diphossugar_trans"/>
</dbReference>
<dbReference type="PANTHER" id="PTHR43584">
    <property type="entry name" value="NUCLEOTIDYL TRANSFERASE"/>
    <property type="match status" value="1"/>
</dbReference>
<comment type="similarity">
    <text evidence="1">In the C-terminal section; belongs to the transferase hexapeptide repeat family.</text>
</comment>
<gene>
    <name evidence="10" type="ORF">UX86_C0019G0012</name>
</gene>
<proteinExistence type="inferred from homology"/>
<evidence type="ECO:0000256" key="4">
    <source>
        <dbReference type="ARBA" id="ARBA00022695"/>
    </source>
</evidence>
<dbReference type="Gene3D" id="3.90.550.10">
    <property type="entry name" value="Spore Coat Polysaccharide Biosynthesis Protein SpsA, Chain A"/>
    <property type="match status" value="1"/>
</dbReference>
<evidence type="ECO:0000313" key="11">
    <source>
        <dbReference type="Proteomes" id="UP000034502"/>
    </source>
</evidence>
<reference evidence="10 11" key="1">
    <citation type="journal article" date="2015" name="Nature">
        <title>rRNA introns, odd ribosomes, and small enigmatic genomes across a large radiation of phyla.</title>
        <authorList>
            <person name="Brown C.T."/>
            <person name="Hug L.A."/>
            <person name="Thomas B.C."/>
            <person name="Sharon I."/>
            <person name="Castelle C.J."/>
            <person name="Singh A."/>
            <person name="Wilkins M.J."/>
            <person name="Williams K.H."/>
            <person name="Banfield J.F."/>
        </authorList>
    </citation>
    <scope>NUCLEOTIDE SEQUENCE [LARGE SCALE GENOMIC DNA]</scope>
</reference>
<keyword evidence="5" id="KW-0012">Acyltransferase</keyword>
<dbReference type="Proteomes" id="UP000034502">
    <property type="component" value="Unassembled WGS sequence"/>
</dbReference>
<comment type="similarity">
    <text evidence="2">In the N-terminal section; belongs to the N-acetylglucosamine-1-phosphate uridyltransferase family.</text>
</comment>
<evidence type="ECO:0000256" key="3">
    <source>
        <dbReference type="ARBA" id="ARBA00022679"/>
    </source>
</evidence>
<evidence type="ECO:0000256" key="2">
    <source>
        <dbReference type="ARBA" id="ARBA00007947"/>
    </source>
</evidence>
<keyword evidence="3" id="KW-0808">Transferase</keyword>
<keyword evidence="4" id="KW-0548">Nucleotidyltransferase</keyword>
<dbReference type="STRING" id="1618364.UX86_C0019G0012"/>
<dbReference type="InterPro" id="IPR050065">
    <property type="entry name" value="GlmU-like"/>
</dbReference>
<comment type="catalytic activity">
    <reaction evidence="7">
        <text>N-acetyl-alpha-D-glucosamine 1-phosphate + UTP + H(+) = UDP-N-acetyl-alpha-D-glucosamine + diphosphate</text>
        <dbReference type="Rhea" id="RHEA:13509"/>
        <dbReference type="ChEBI" id="CHEBI:15378"/>
        <dbReference type="ChEBI" id="CHEBI:33019"/>
        <dbReference type="ChEBI" id="CHEBI:46398"/>
        <dbReference type="ChEBI" id="CHEBI:57705"/>
        <dbReference type="ChEBI" id="CHEBI:57776"/>
        <dbReference type="EC" id="2.7.7.23"/>
    </reaction>
</comment>
<accession>A0A0G1S2Y6</accession>